<dbReference type="SMART" id="SM00852">
    <property type="entry name" value="MoCF_biosynth"/>
    <property type="match status" value="1"/>
</dbReference>
<dbReference type="AlphaFoldDB" id="A0A7C4MPA8"/>
<dbReference type="Pfam" id="PF23475">
    <property type="entry name" value="zf-Tbcl_FmdE"/>
    <property type="match status" value="1"/>
</dbReference>
<organism evidence="2">
    <name type="scientific">Desulfatirhabdium butyrativorans</name>
    <dbReference type="NCBI Taxonomy" id="340467"/>
    <lineage>
        <taxon>Bacteria</taxon>
        <taxon>Pseudomonadati</taxon>
        <taxon>Thermodesulfobacteriota</taxon>
        <taxon>Desulfobacteria</taxon>
        <taxon>Desulfobacterales</taxon>
        <taxon>Desulfatirhabdiaceae</taxon>
        <taxon>Desulfatirhabdium</taxon>
    </lineage>
</organism>
<evidence type="ECO:0000313" key="2">
    <source>
        <dbReference type="EMBL" id="HGU32284.1"/>
    </source>
</evidence>
<dbReference type="Gene3D" id="3.40.980.10">
    <property type="entry name" value="MoaB/Mog-like domain"/>
    <property type="match status" value="1"/>
</dbReference>
<dbReference type="InterPro" id="IPR036425">
    <property type="entry name" value="MoaB/Mog-like_dom_sf"/>
</dbReference>
<dbReference type="InterPro" id="IPR053194">
    <property type="entry name" value="tRNA_methyltr_O"/>
</dbReference>
<comment type="caution">
    <text evidence="2">The sequence shown here is derived from an EMBL/GenBank/DDBJ whole genome shotgun (WGS) entry which is preliminary data.</text>
</comment>
<dbReference type="SUPFAM" id="SSF53218">
    <property type="entry name" value="Molybdenum cofactor biosynthesis proteins"/>
    <property type="match status" value="1"/>
</dbReference>
<dbReference type="InterPro" id="IPR057035">
    <property type="entry name" value="Znf-Tbcl_FmdE"/>
</dbReference>
<dbReference type="Gene3D" id="3.30.60.80">
    <property type="match status" value="1"/>
</dbReference>
<feature type="domain" description="MoaB/Mog" evidence="1">
    <location>
        <begin position="385"/>
        <end position="517"/>
    </location>
</feature>
<protein>
    <submittedName>
        <fullName evidence="2">Trehalose-binding protein</fullName>
    </submittedName>
</protein>
<name>A0A7C4MPA8_9BACT</name>
<dbReference type="Pfam" id="PF00994">
    <property type="entry name" value="MoCF_biosynth"/>
    <property type="match status" value="1"/>
</dbReference>
<dbReference type="InterPro" id="IPR001453">
    <property type="entry name" value="MoaB/Mog_dom"/>
</dbReference>
<dbReference type="CDD" id="cd03522">
    <property type="entry name" value="MoeA_like"/>
    <property type="match status" value="1"/>
</dbReference>
<dbReference type="Gene3D" id="3.30.1330.130">
    <property type="match status" value="1"/>
</dbReference>
<evidence type="ECO:0000259" key="1">
    <source>
        <dbReference type="SMART" id="SM00852"/>
    </source>
</evidence>
<dbReference type="PANTHER" id="PTHR39418:SF1">
    <property type="entry name" value="DEHYDROGENASE"/>
    <property type="match status" value="1"/>
</dbReference>
<dbReference type="EMBL" id="DSUH01000123">
    <property type="protein sequence ID" value="HGU32284.1"/>
    <property type="molecule type" value="Genomic_DNA"/>
</dbReference>
<reference evidence="2" key="1">
    <citation type="journal article" date="2020" name="mSystems">
        <title>Genome- and Community-Level Interaction Insights into Carbon Utilization and Element Cycling Functions of Hydrothermarchaeota in Hydrothermal Sediment.</title>
        <authorList>
            <person name="Zhou Z."/>
            <person name="Liu Y."/>
            <person name="Xu W."/>
            <person name="Pan J."/>
            <person name="Luo Z.H."/>
            <person name="Li M."/>
        </authorList>
    </citation>
    <scope>NUCLEOTIDE SEQUENCE [LARGE SCALE GENOMIC DNA]</scope>
    <source>
        <strain evidence="2">SpSt-477</strain>
    </source>
</reference>
<accession>A0A7C4MPA8</accession>
<dbReference type="UniPathway" id="UPA00344"/>
<dbReference type="SUPFAM" id="SSF143555">
    <property type="entry name" value="FwdE-like"/>
    <property type="match status" value="1"/>
</dbReference>
<dbReference type="PANTHER" id="PTHR39418">
    <property type="entry name" value="DEHYDROGENASE-RELATED"/>
    <property type="match status" value="1"/>
</dbReference>
<dbReference type="InterPro" id="IPR003814">
    <property type="entry name" value="FmdEsu_dom"/>
</dbReference>
<proteinExistence type="predicted"/>
<sequence>MDERRAERFSEPQIGKYPYSEFVSLVESFHGYAAPGVLMGGFMVQMALERMPSGVLYDALSETTHCLPDAIQLLTPCTVGNGWLRILNLGRYALCLYDKTQGKGVRVYVDSRKTEEFPAVHQWFHKLKPKREQDVEKLLSQIREAQTQMYTIETVTVRDDFLKRRKKGAIAVCSICQEAYPADHGRICRVCQGQNPYVELPHEIPAPKLKTLAVEDAIGKSIAHDMTEIVPGKSKGPAFQKGHVLDAGDLCRLHQMGKRQVYVADKNGLGPQWVHENDAALAFAKAMAGERIGRSDPPREGKVNLFAQEEGLLVVSDDILERFNRIEGVMAASRKSYSILQKDQVFAGTRAIPLYLARTTFERAMQVLDEKPMFTILSLRKARVGVLVTGTEVFRGLVEDKFIPIIRGKVEAYGCSVVHAKIVPDERSAISEGIAEILEKGADLLVTTAGLSVDPDDVTRQGLLDAGASNMIYGSPILPGAMTLLARIGNVQVIGVPACALYFKVTSFDLMLPRLLAGIPIRREDLAKMGHGAFCMECKTCTFPKCPFGK</sequence>
<gene>
    <name evidence="2" type="ORF">ENS29_05450</name>
</gene>
<dbReference type="Pfam" id="PF02663">
    <property type="entry name" value="FmdE"/>
    <property type="match status" value="1"/>
</dbReference>